<accession>A0A511JB42</accession>
<gene>
    <name evidence="5" type="ORF">CCO02nite_18700</name>
</gene>
<dbReference type="RefSeq" id="WP_146842854.1">
    <property type="nucleotide sequence ID" value="NZ_BJWG01000007.1"/>
</dbReference>
<dbReference type="SUPFAM" id="SSF53822">
    <property type="entry name" value="Periplasmic binding protein-like I"/>
    <property type="match status" value="1"/>
</dbReference>
<dbReference type="SUPFAM" id="SSF47413">
    <property type="entry name" value="lambda repressor-like DNA-binding domains"/>
    <property type="match status" value="1"/>
</dbReference>
<reference evidence="5 6" key="1">
    <citation type="submission" date="2019-07" db="EMBL/GenBank/DDBJ databases">
        <title>Whole genome shotgun sequence of Cellulomonas composti NBRC 100758.</title>
        <authorList>
            <person name="Hosoyama A."/>
            <person name="Uohara A."/>
            <person name="Ohji S."/>
            <person name="Ichikawa N."/>
        </authorList>
    </citation>
    <scope>NUCLEOTIDE SEQUENCE [LARGE SCALE GENOMIC DNA]</scope>
    <source>
        <strain evidence="5 6">NBRC 100758</strain>
    </source>
</reference>
<keyword evidence="6" id="KW-1185">Reference proteome</keyword>
<sequence>MIVDDSPPGLGTTILEETGRTGVFVSAHTAPTLEQVAERAGVSRSTASRAINGGLRVSPDALAAVEAAVAELGYTPNRAARSLVTKRTDSIALVIPEPDERVLSDPFFAGTLNGLSSSLAESDIQLVLVIARPGDSDRTVRFLRNGHVDGAVVVSHHRSDALDHALASSHVPNVFVGRPVSGAGNVRYVDTDNVEGGRLATQHLVDRGCRRIATIAGPQDMSAGIDRLVGWRTAMAAAGLSDDLVVHGDFTLASGAQAARELLALAPDIDGLFIASDLMAAGALGVLTDLGRDVPNDIAVVGYDNIGVSATTKPPLTTVVQPVAAMARAAGARLLAQLQGDDPSPVEPLIFAPELVVRDSA</sequence>
<evidence type="ECO:0000313" key="5">
    <source>
        <dbReference type="EMBL" id="GEL95212.1"/>
    </source>
</evidence>
<evidence type="ECO:0000313" key="6">
    <source>
        <dbReference type="Proteomes" id="UP000321720"/>
    </source>
</evidence>
<feature type="domain" description="HTH lacI-type" evidence="4">
    <location>
        <begin position="31"/>
        <end position="85"/>
    </location>
</feature>
<evidence type="ECO:0000256" key="3">
    <source>
        <dbReference type="ARBA" id="ARBA00023163"/>
    </source>
</evidence>
<organism evidence="5 6">
    <name type="scientific">Cellulomonas composti</name>
    <dbReference type="NCBI Taxonomy" id="266130"/>
    <lineage>
        <taxon>Bacteria</taxon>
        <taxon>Bacillati</taxon>
        <taxon>Actinomycetota</taxon>
        <taxon>Actinomycetes</taxon>
        <taxon>Micrococcales</taxon>
        <taxon>Cellulomonadaceae</taxon>
        <taxon>Cellulomonas</taxon>
    </lineage>
</organism>
<dbReference type="Gene3D" id="3.40.50.2300">
    <property type="match status" value="2"/>
</dbReference>
<dbReference type="SMART" id="SM00354">
    <property type="entry name" value="HTH_LACI"/>
    <property type="match status" value="1"/>
</dbReference>
<dbReference type="EMBL" id="BJWG01000007">
    <property type="protein sequence ID" value="GEL95212.1"/>
    <property type="molecule type" value="Genomic_DNA"/>
</dbReference>
<protein>
    <submittedName>
        <fullName evidence="5">LacI family transcriptional regulator</fullName>
    </submittedName>
</protein>
<dbReference type="Proteomes" id="UP000321720">
    <property type="component" value="Unassembled WGS sequence"/>
</dbReference>
<dbReference type="InterPro" id="IPR028082">
    <property type="entry name" value="Peripla_BP_I"/>
</dbReference>
<dbReference type="OrthoDB" id="4268837at2"/>
<dbReference type="Pfam" id="PF00356">
    <property type="entry name" value="LacI"/>
    <property type="match status" value="1"/>
</dbReference>
<keyword evidence="1" id="KW-0805">Transcription regulation</keyword>
<dbReference type="PROSITE" id="PS50932">
    <property type="entry name" value="HTH_LACI_2"/>
    <property type="match status" value="1"/>
</dbReference>
<dbReference type="PANTHER" id="PTHR30146">
    <property type="entry name" value="LACI-RELATED TRANSCRIPTIONAL REPRESSOR"/>
    <property type="match status" value="1"/>
</dbReference>
<dbReference type="PANTHER" id="PTHR30146:SF109">
    <property type="entry name" value="HTH-TYPE TRANSCRIPTIONAL REGULATOR GALS"/>
    <property type="match status" value="1"/>
</dbReference>
<evidence type="ECO:0000256" key="1">
    <source>
        <dbReference type="ARBA" id="ARBA00023015"/>
    </source>
</evidence>
<evidence type="ECO:0000259" key="4">
    <source>
        <dbReference type="PROSITE" id="PS50932"/>
    </source>
</evidence>
<keyword evidence="2" id="KW-0238">DNA-binding</keyword>
<dbReference type="InterPro" id="IPR010982">
    <property type="entry name" value="Lambda_DNA-bd_dom_sf"/>
</dbReference>
<proteinExistence type="predicted"/>
<dbReference type="CDD" id="cd01392">
    <property type="entry name" value="HTH_LacI"/>
    <property type="match status" value="1"/>
</dbReference>
<evidence type="ECO:0000256" key="2">
    <source>
        <dbReference type="ARBA" id="ARBA00023125"/>
    </source>
</evidence>
<name>A0A511JB42_9CELL</name>
<comment type="caution">
    <text evidence="5">The sequence shown here is derived from an EMBL/GenBank/DDBJ whole genome shotgun (WGS) entry which is preliminary data.</text>
</comment>
<dbReference type="InterPro" id="IPR046335">
    <property type="entry name" value="LacI/GalR-like_sensor"/>
</dbReference>
<keyword evidence="3" id="KW-0804">Transcription</keyword>
<dbReference type="GO" id="GO:0003700">
    <property type="term" value="F:DNA-binding transcription factor activity"/>
    <property type="evidence" value="ECO:0007669"/>
    <property type="project" value="TreeGrafter"/>
</dbReference>
<dbReference type="CDD" id="cd06267">
    <property type="entry name" value="PBP1_LacI_sugar_binding-like"/>
    <property type="match status" value="1"/>
</dbReference>
<dbReference type="GO" id="GO:0000976">
    <property type="term" value="F:transcription cis-regulatory region binding"/>
    <property type="evidence" value="ECO:0007669"/>
    <property type="project" value="TreeGrafter"/>
</dbReference>
<dbReference type="Gene3D" id="1.10.260.40">
    <property type="entry name" value="lambda repressor-like DNA-binding domains"/>
    <property type="match status" value="1"/>
</dbReference>
<dbReference type="AlphaFoldDB" id="A0A511JB42"/>
<dbReference type="InterPro" id="IPR000843">
    <property type="entry name" value="HTH_LacI"/>
</dbReference>
<dbReference type="Pfam" id="PF13377">
    <property type="entry name" value="Peripla_BP_3"/>
    <property type="match status" value="1"/>
</dbReference>